<dbReference type="EMBL" id="QQAZ01000005">
    <property type="protein sequence ID" value="RDI51032.1"/>
    <property type="molecule type" value="Genomic_DNA"/>
</dbReference>
<dbReference type="Proteomes" id="UP000255355">
    <property type="component" value="Unassembled WGS sequence"/>
</dbReference>
<feature type="compositionally biased region" description="Basic and acidic residues" evidence="1">
    <location>
        <begin position="45"/>
        <end position="62"/>
    </location>
</feature>
<protein>
    <submittedName>
        <fullName evidence="2">Uncharacterized protein</fullName>
    </submittedName>
</protein>
<reference evidence="2 3" key="1">
    <citation type="submission" date="2018-07" db="EMBL/GenBank/DDBJ databases">
        <title>Genomic Encyclopedia of Type Strains, Phase IV (KMG-IV): sequencing the most valuable type-strain genomes for metagenomic binning, comparative biology and taxonomic classification.</title>
        <authorList>
            <person name="Goeker M."/>
        </authorList>
    </citation>
    <scope>NUCLEOTIDE SEQUENCE [LARGE SCALE GENOMIC DNA]</scope>
    <source>
        <strain evidence="2 3">DSM 44952</strain>
    </source>
</reference>
<evidence type="ECO:0000313" key="2">
    <source>
        <dbReference type="EMBL" id="RDI51032.1"/>
    </source>
</evidence>
<proteinExistence type="predicted"/>
<name>A0A370H6B4_9NOCA</name>
<feature type="region of interest" description="Disordered" evidence="1">
    <location>
        <begin position="1"/>
        <end position="80"/>
    </location>
</feature>
<gene>
    <name evidence="2" type="ORF">DFR68_105509</name>
</gene>
<comment type="caution">
    <text evidence="2">The sequence shown here is derived from an EMBL/GenBank/DDBJ whole genome shotgun (WGS) entry which is preliminary data.</text>
</comment>
<organism evidence="2 3">
    <name type="scientific">Nocardia mexicana</name>
    <dbReference type="NCBI Taxonomy" id="279262"/>
    <lineage>
        <taxon>Bacteria</taxon>
        <taxon>Bacillati</taxon>
        <taxon>Actinomycetota</taxon>
        <taxon>Actinomycetes</taxon>
        <taxon>Mycobacteriales</taxon>
        <taxon>Nocardiaceae</taxon>
        <taxon>Nocardia</taxon>
    </lineage>
</organism>
<dbReference type="AlphaFoldDB" id="A0A370H6B4"/>
<evidence type="ECO:0000313" key="3">
    <source>
        <dbReference type="Proteomes" id="UP000255355"/>
    </source>
</evidence>
<keyword evidence="3" id="KW-1185">Reference proteome</keyword>
<sequence>MTRPKHGTTGLTHAADSCARGGAARGYGDNGNHPERAETHRRRHDLHDIGTDPRIRGDDRDMVGNSLLVKPGDRRDRRLPAYRTARPVRQRRSIAVRLGAIKLSHCTHRHHRSQPEATDWPPTNFGPRPDTTTATTRRSALGDLVRDQAHTPPDGLPATLKSERNPRSSRSCRPWQAALQSTYCHRPIAMSCSACDEEANIVRDPSGWLIGPLDGPRQQTNRPVLETGCGRLAASLRSIRLLSSAAPCCSRNRTTSPTRISIRRRWRLPSRDHTKSEFGLAGYRAVRSEGRGTSRTPPDQRCYRPRVNGILTIHPTKLCLGNFRLGAVLLLRADENPISSDLLAIAPLLSRASASRTRLGQSRFQPCERGPDAGFHRRHLHPEVRGHLRIGEPDVVGQHQRFSLQRRQGGETASHAT</sequence>
<evidence type="ECO:0000256" key="1">
    <source>
        <dbReference type="SAM" id="MobiDB-lite"/>
    </source>
</evidence>
<accession>A0A370H6B4</accession>
<feature type="region of interest" description="Disordered" evidence="1">
    <location>
        <begin position="107"/>
        <end position="173"/>
    </location>
</feature>